<keyword evidence="1" id="KW-0813">Transport</keyword>
<keyword evidence="4" id="KW-0676">Redox-active center</keyword>
<evidence type="ECO:0000256" key="4">
    <source>
        <dbReference type="ARBA" id="ARBA00023284"/>
    </source>
</evidence>
<evidence type="ECO:0000256" key="1">
    <source>
        <dbReference type="ARBA" id="ARBA00022448"/>
    </source>
</evidence>
<dbReference type="SUPFAM" id="SSF52833">
    <property type="entry name" value="Thioredoxin-like"/>
    <property type="match status" value="1"/>
</dbReference>
<evidence type="ECO:0000256" key="2">
    <source>
        <dbReference type="ARBA" id="ARBA00022982"/>
    </source>
</evidence>
<reference evidence="6" key="1">
    <citation type="submission" date="2019-08" db="EMBL/GenBank/DDBJ databases">
        <authorList>
            <person name="Kucharzyk K."/>
            <person name="Murdoch R.W."/>
            <person name="Higgins S."/>
            <person name="Loffler F."/>
        </authorList>
    </citation>
    <scope>NUCLEOTIDE SEQUENCE</scope>
</reference>
<dbReference type="NCBIfam" id="TIGR01068">
    <property type="entry name" value="thioredoxin"/>
    <property type="match status" value="1"/>
</dbReference>
<dbReference type="EMBL" id="VSSQ01007995">
    <property type="protein sequence ID" value="MPM37574.1"/>
    <property type="molecule type" value="Genomic_DNA"/>
</dbReference>
<evidence type="ECO:0000259" key="5">
    <source>
        <dbReference type="PROSITE" id="PS51352"/>
    </source>
</evidence>
<dbReference type="Gene3D" id="3.40.30.10">
    <property type="entry name" value="Glutaredoxin"/>
    <property type="match status" value="1"/>
</dbReference>
<dbReference type="Pfam" id="PF00085">
    <property type="entry name" value="Thioredoxin"/>
    <property type="match status" value="1"/>
</dbReference>
<dbReference type="InterPro" id="IPR036249">
    <property type="entry name" value="Thioredoxin-like_sf"/>
</dbReference>
<organism evidence="6">
    <name type="scientific">bioreactor metagenome</name>
    <dbReference type="NCBI Taxonomy" id="1076179"/>
    <lineage>
        <taxon>unclassified sequences</taxon>
        <taxon>metagenomes</taxon>
        <taxon>ecological metagenomes</taxon>
    </lineage>
</organism>
<keyword evidence="2" id="KW-0249">Electron transport</keyword>
<dbReference type="PANTHER" id="PTHR46115">
    <property type="entry name" value="THIOREDOXIN-LIKE PROTEIN 1"/>
    <property type="match status" value="1"/>
</dbReference>
<evidence type="ECO:0000256" key="3">
    <source>
        <dbReference type="ARBA" id="ARBA00023157"/>
    </source>
</evidence>
<dbReference type="InterPro" id="IPR013766">
    <property type="entry name" value="Thioredoxin_domain"/>
</dbReference>
<gene>
    <name evidence="6" type="primary">trxA_37</name>
    <name evidence="6" type="ORF">SDC9_84192</name>
</gene>
<name>A0A644ZID2_9ZZZZ</name>
<dbReference type="AlphaFoldDB" id="A0A644ZID2"/>
<dbReference type="InterPro" id="IPR017937">
    <property type="entry name" value="Thioredoxin_CS"/>
</dbReference>
<protein>
    <submittedName>
        <fullName evidence="6">Thioredoxin</fullName>
    </submittedName>
</protein>
<sequence length="103" mass="11565">MAKIVNSEEFRSNVNEGLVVVDFFATWCGPCKMLAPVFEELSSEMDGNATFLKVDVDQCGDIAREYSISTIPTMIIFKNGEKQETMVGFLPKESIKSNIEKYL</sequence>
<dbReference type="InterPro" id="IPR005746">
    <property type="entry name" value="Thioredoxin"/>
</dbReference>
<evidence type="ECO:0000313" key="6">
    <source>
        <dbReference type="EMBL" id="MPM37574.1"/>
    </source>
</evidence>
<dbReference type="PIRSF" id="PIRSF000077">
    <property type="entry name" value="Thioredoxin"/>
    <property type="match status" value="1"/>
</dbReference>
<comment type="caution">
    <text evidence="6">The sequence shown here is derived from an EMBL/GenBank/DDBJ whole genome shotgun (WGS) entry which is preliminary data.</text>
</comment>
<keyword evidence="3" id="KW-1015">Disulfide bond</keyword>
<dbReference type="PRINTS" id="PR00421">
    <property type="entry name" value="THIOREDOXIN"/>
</dbReference>
<accession>A0A644ZID2</accession>
<dbReference type="PROSITE" id="PS51352">
    <property type="entry name" value="THIOREDOXIN_2"/>
    <property type="match status" value="1"/>
</dbReference>
<feature type="domain" description="Thioredoxin" evidence="5">
    <location>
        <begin position="1"/>
        <end position="103"/>
    </location>
</feature>
<dbReference type="PROSITE" id="PS00194">
    <property type="entry name" value="THIOREDOXIN_1"/>
    <property type="match status" value="1"/>
</dbReference>
<dbReference type="GO" id="GO:0015035">
    <property type="term" value="F:protein-disulfide reductase activity"/>
    <property type="evidence" value="ECO:0007669"/>
    <property type="project" value="InterPro"/>
</dbReference>
<dbReference type="CDD" id="cd02947">
    <property type="entry name" value="TRX_family"/>
    <property type="match status" value="1"/>
</dbReference>
<dbReference type="FunFam" id="3.40.30.10:FF:000001">
    <property type="entry name" value="Thioredoxin"/>
    <property type="match status" value="1"/>
</dbReference>
<proteinExistence type="predicted"/>